<comment type="caution">
    <text evidence="2">The sequence shown here is derived from an EMBL/GenBank/DDBJ whole genome shotgun (WGS) entry which is preliminary data.</text>
</comment>
<organism evidence="2 3">
    <name type="scientific">Mauremys mutica</name>
    <name type="common">yellowpond turtle</name>
    <dbReference type="NCBI Taxonomy" id="74926"/>
    <lineage>
        <taxon>Eukaryota</taxon>
        <taxon>Metazoa</taxon>
        <taxon>Chordata</taxon>
        <taxon>Craniata</taxon>
        <taxon>Vertebrata</taxon>
        <taxon>Euteleostomi</taxon>
        <taxon>Archelosauria</taxon>
        <taxon>Testudinata</taxon>
        <taxon>Testudines</taxon>
        <taxon>Cryptodira</taxon>
        <taxon>Durocryptodira</taxon>
        <taxon>Testudinoidea</taxon>
        <taxon>Geoemydidae</taxon>
        <taxon>Geoemydinae</taxon>
        <taxon>Mauremys</taxon>
    </lineage>
</organism>
<dbReference type="AlphaFoldDB" id="A0A9D3XJH8"/>
<evidence type="ECO:0000313" key="3">
    <source>
        <dbReference type="Proteomes" id="UP000827986"/>
    </source>
</evidence>
<dbReference type="EMBL" id="JAHDVG010000470">
    <property type="protein sequence ID" value="KAH1180200.1"/>
    <property type="molecule type" value="Genomic_DNA"/>
</dbReference>
<feature type="compositionally biased region" description="Polar residues" evidence="1">
    <location>
        <begin position="1"/>
        <end position="15"/>
    </location>
</feature>
<gene>
    <name evidence="2" type="ORF">KIL84_009036</name>
</gene>
<protein>
    <submittedName>
        <fullName evidence="2">Uncharacterized protein</fullName>
    </submittedName>
</protein>
<reference evidence="2" key="1">
    <citation type="submission" date="2021-09" db="EMBL/GenBank/DDBJ databases">
        <title>The genome of Mauremys mutica provides insights into the evolution of semi-aquatic lifestyle.</title>
        <authorList>
            <person name="Gong S."/>
            <person name="Gao Y."/>
        </authorList>
    </citation>
    <scope>NUCLEOTIDE SEQUENCE</scope>
    <source>
        <strain evidence="2">MM-2020</strain>
        <tissue evidence="2">Muscle</tissue>
    </source>
</reference>
<proteinExistence type="predicted"/>
<evidence type="ECO:0000256" key="1">
    <source>
        <dbReference type="SAM" id="MobiDB-lite"/>
    </source>
</evidence>
<feature type="region of interest" description="Disordered" evidence="1">
    <location>
        <begin position="1"/>
        <end position="23"/>
    </location>
</feature>
<name>A0A9D3XJH8_9SAUR</name>
<evidence type="ECO:0000313" key="2">
    <source>
        <dbReference type="EMBL" id="KAH1180200.1"/>
    </source>
</evidence>
<keyword evidence="3" id="KW-1185">Reference proteome</keyword>
<dbReference type="Proteomes" id="UP000827986">
    <property type="component" value="Unassembled WGS sequence"/>
</dbReference>
<sequence>MLTGTRNVPPSSACTDKTAHKAPGKVLESWRDGALGPGDSVVSPVPRERGLSQCLTLAKASCTSRPCPSISTTISKETESSQQNLLSRGGASQSISVVGCPQAEQQQADGCCCFATHDPGN</sequence>
<accession>A0A9D3XJH8</accession>